<keyword evidence="2" id="KW-1185">Reference proteome</keyword>
<dbReference type="OrthoDB" id="246488at2"/>
<sequence>MIYARPSSIVGMANAMSTMLFIVILYVYSSFAHAQAGTVSLPSAEGQPISIALNALPDDAITGNLADYLSVFVGIKNQCCEQLTPIAGHYYHDETRAYFKPYFEFVKGQSYVVKTKEITPAQKLKTHLNEFMLTAATPKAVKVMKIQPNSALIPENTLRFYLYFTQPMKPNVAFNYIKLVNAEGVEDNAAFMKFKQELWSADRKRLTLLMDPGRIKRGVETNLELGPALEAGKAYKIIVKAGWPTANGNQTLAGFSHSYQINNALRTLPDVNKWKITPPKIGSLQPLRIQFDRLFDYQLLQSEISLFSSDGNEISGKISNDEEHQIWQFTPKKQWRNKHIVLSVNAKLEDVAGNNFKDVMDHPVGDKMHKIDSVERHIALD</sequence>
<dbReference type="RefSeq" id="WP_115896434.1">
    <property type="nucleotide sequence ID" value="NZ_QUNG01000002.1"/>
</dbReference>
<accession>A0A3E0DRC0</accession>
<organism evidence="1 2">
    <name type="scientific">Marinomonas pollencensis</name>
    <dbReference type="NCBI Taxonomy" id="491954"/>
    <lineage>
        <taxon>Bacteria</taxon>
        <taxon>Pseudomonadati</taxon>
        <taxon>Pseudomonadota</taxon>
        <taxon>Gammaproteobacteria</taxon>
        <taxon>Oceanospirillales</taxon>
        <taxon>Oceanospirillaceae</taxon>
        <taxon>Marinomonas</taxon>
    </lineage>
</organism>
<protein>
    <recommendedName>
        <fullName evidence="3">SbsA Ig-like domain-containing protein</fullName>
    </recommendedName>
</protein>
<evidence type="ECO:0008006" key="3">
    <source>
        <dbReference type="Google" id="ProtNLM"/>
    </source>
</evidence>
<dbReference type="EMBL" id="QUNG01000002">
    <property type="protein sequence ID" value="REG85650.1"/>
    <property type="molecule type" value="Genomic_DNA"/>
</dbReference>
<dbReference type="Proteomes" id="UP000256542">
    <property type="component" value="Unassembled WGS sequence"/>
</dbReference>
<evidence type="ECO:0000313" key="2">
    <source>
        <dbReference type="Proteomes" id="UP000256542"/>
    </source>
</evidence>
<comment type="caution">
    <text evidence="1">The sequence shown here is derived from an EMBL/GenBank/DDBJ whole genome shotgun (WGS) entry which is preliminary data.</text>
</comment>
<proteinExistence type="predicted"/>
<reference evidence="1 2" key="1">
    <citation type="submission" date="2018-08" db="EMBL/GenBank/DDBJ databases">
        <title>Genomic Encyclopedia of Type Strains, Phase III (KMG-III): the genomes of soil and plant-associated and newly described type strains.</title>
        <authorList>
            <person name="Whitman W."/>
        </authorList>
    </citation>
    <scope>NUCLEOTIDE SEQUENCE [LARGE SCALE GENOMIC DNA]</scope>
    <source>
        <strain evidence="1 2">CECT 7375</strain>
    </source>
</reference>
<name>A0A3E0DRC0_9GAMM</name>
<dbReference type="AlphaFoldDB" id="A0A3E0DRC0"/>
<gene>
    <name evidence="1" type="ORF">DFP81_102183</name>
</gene>
<evidence type="ECO:0000313" key="1">
    <source>
        <dbReference type="EMBL" id="REG85650.1"/>
    </source>
</evidence>